<evidence type="ECO:0000259" key="1">
    <source>
        <dbReference type="PROSITE" id="PS50878"/>
    </source>
</evidence>
<proteinExistence type="predicted"/>
<dbReference type="CDD" id="cd01650">
    <property type="entry name" value="RT_nLTR_like"/>
    <property type="match status" value="1"/>
</dbReference>
<reference evidence="2 3" key="1">
    <citation type="submission" date="2024-01" db="EMBL/GenBank/DDBJ databases">
        <title>A telomere-to-telomere, gap-free genome of sweet tea (Lithocarpus litseifolius).</title>
        <authorList>
            <person name="Zhou J."/>
        </authorList>
    </citation>
    <scope>NUCLEOTIDE SEQUENCE [LARGE SCALE GENOMIC DNA]</scope>
    <source>
        <strain evidence="2">Zhou-2022a</strain>
        <tissue evidence="2">Leaf</tissue>
    </source>
</reference>
<dbReference type="Proteomes" id="UP001459277">
    <property type="component" value="Unassembled WGS sequence"/>
</dbReference>
<dbReference type="PROSITE" id="PS50878">
    <property type="entry name" value="RT_POL"/>
    <property type="match status" value="1"/>
</dbReference>
<feature type="domain" description="Reverse transcriptase" evidence="1">
    <location>
        <begin position="225"/>
        <end position="507"/>
    </location>
</feature>
<dbReference type="InterPro" id="IPR043502">
    <property type="entry name" value="DNA/RNA_pol_sf"/>
</dbReference>
<dbReference type="InterPro" id="IPR052343">
    <property type="entry name" value="Retrotransposon-Effector_Assoc"/>
</dbReference>
<sequence length="549" mass="61846">MTHGSSSPPFTTDSNSLGSAWGTSIRSSQWRRSGVGFKVFGHIPKKIQAKRKTLHSLFLQDTDGRHGAEINRLRKDLNDLLDSEEIFWNQRSRVQWLKEGDRNTKFFHHRASKRKKKYTILGIKDENGTWCDTNETIAGAAIQYFKDIYTSSQPSCFNDVIGAIPSRVTNEMNEELIKEFTKDEVLTALKQMHPTKAPGPDGMSAVFFQKYWDIVGASVSNMAFNVLNSHISIADINKTNIALVPKKSSPTKMAEFRPISLSNVIYKIIAKVLSNRLKAVLPQIITENQSAFLSERLITDNILVAFEIMHYLNNKREGKESFMAVKLDMSKAFDRVEWGFIEAVMEKLGFHERWIGLIMHCITTVTYSILINGTTYGCISPTRGLRQGDPLSPYLFILCAEGLSSLFNRATRTRELSGISICHGSPQVSHLFFADDSLLFCRASSQECHKLTEILSRYEAASGQKINTDKSFVFFSLNTTQETKNEVLDILGPMQDSRHSKYLGLPSIIGKSKNEVFVELKEKVGRKLSGWKEKMLSMGGKEVLINAVA</sequence>
<gene>
    <name evidence="2" type="ORF">SO802_011374</name>
</gene>
<evidence type="ECO:0000313" key="3">
    <source>
        <dbReference type="Proteomes" id="UP001459277"/>
    </source>
</evidence>
<dbReference type="PANTHER" id="PTHR46890:SF48">
    <property type="entry name" value="RNA-DIRECTED DNA POLYMERASE"/>
    <property type="match status" value="1"/>
</dbReference>
<protein>
    <recommendedName>
        <fullName evidence="1">Reverse transcriptase domain-containing protein</fullName>
    </recommendedName>
</protein>
<name>A0AAW2CZT6_9ROSI</name>
<evidence type="ECO:0000313" key="2">
    <source>
        <dbReference type="EMBL" id="KAL0003813.1"/>
    </source>
</evidence>
<dbReference type="SUPFAM" id="SSF56672">
    <property type="entry name" value="DNA/RNA polymerases"/>
    <property type="match status" value="1"/>
</dbReference>
<accession>A0AAW2CZT6</accession>
<dbReference type="AlphaFoldDB" id="A0AAW2CZT6"/>
<comment type="caution">
    <text evidence="2">The sequence shown here is derived from an EMBL/GenBank/DDBJ whole genome shotgun (WGS) entry which is preliminary data.</text>
</comment>
<organism evidence="2 3">
    <name type="scientific">Lithocarpus litseifolius</name>
    <dbReference type="NCBI Taxonomy" id="425828"/>
    <lineage>
        <taxon>Eukaryota</taxon>
        <taxon>Viridiplantae</taxon>
        <taxon>Streptophyta</taxon>
        <taxon>Embryophyta</taxon>
        <taxon>Tracheophyta</taxon>
        <taxon>Spermatophyta</taxon>
        <taxon>Magnoliopsida</taxon>
        <taxon>eudicotyledons</taxon>
        <taxon>Gunneridae</taxon>
        <taxon>Pentapetalae</taxon>
        <taxon>rosids</taxon>
        <taxon>fabids</taxon>
        <taxon>Fagales</taxon>
        <taxon>Fagaceae</taxon>
        <taxon>Lithocarpus</taxon>
    </lineage>
</organism>
<dbReference type="EMBL" id="JAZDWU010000004">
    <property type="protein sequence ID" value="KAL0003813.1"/>
    <property type="molecule type" value="Genomic_DNA"/>
</dbReference>
<dbReference type="Pfam" id="PF00078">
    <property type="entry name" value="RVT_1"/>
    <property type="match status" value="1"/>
</dbReference>
<dbReference type="InterPro" id="IPR000477">
    <property type="entry name" value="RT_dom"/>
</dbReference>
<dbReference type="PANTHER" id="PTHR46890">
    <property type="entry name" value="NON-LTR RETROLELEMENT REVERSE TRANSCRIPTASE-LIKE PROTEIN-RELATED"/>
    <property type="match status" value="1"/>
</dbReference>
<keyword evidence="3" id="KW-1185">Reference proteome</keyword>